<comment type="subcellular location">
    <subcellularLocation>
        <location evidence="1">Membrane</location>
        <topology evidence="1">Peripheral membrane protein</topology>
    </subcellularLocation>
</comment>
<dbReference type="GO" id="GO:0005774">
    <property type="term" value="C:vacuolar membrane"/>
    <property type="evidence" value="ECO:0007669"/>
    <property type="project" value="TreeGrafter"/>
</dbReference>
<dbReference type="InterPro" id="IPR000744">
    <property type="entry name" value="NSF_attach"/>
</dbReference>
<dbReference type="PANTHER" id="PTHR13768:SF2">
    <property type="entry name" value="GAMMA-SOLUBLE NSF ATTACHMENT PROTEIN"/>
    <property type="match status" value="1"/>
</dbReference>
<keyword evidence="5" id="KW-0653">Protein transport</keyword>
<keyword evidence="4" id="KW-0931">ER-Golgi transport</keyword>
<dbReference type="Gene3D" id="1.25.40.10">
    <property type="entry name" value="Tetratricopeptide repeat domain"/>
    <property type="match status" value="1"/>
</dbReference>
<keyword evidence="6" id="KW-0472">Membrane</keyword>
<dbReference type="EMBL" id="CAKLBY020000068">
    <property type="protein sequence ID" value="CAK7923324.1"/>
    <property type="molecule type" value="Genomic_DNA"/>
</dbReference>
<evidence type="ECO:0000256" key="6">
    <source>
        <dbReference type="ARBA" id="ARBA00023136"/>
    </source>
</evidence>
<evidence type="ECO:0000256" key="8">
    <source>
        <dbReference type="ARBA" id="ARBA00042485"/>
    </source>
</evidence>
<dbReference type="PANTHER" id="PTHR13768">
    <property type="entry name" value="SOLUBLE NSF ATTACHMENT PROTEIN SNAP"/>
    <property type="match status" value="1"/>
</dbReference>
<dbReference type="GO" id="GO:0016192">
    <property type="term" value="P:vesicle-mediated transport"/>
    <property type="evidence" value="ECO:0007669"/>
    <property type="project" value="UniProtKB-KW"/>
</dbReference>
<protein>
    <recommendedName>
        <fullName evidence="7">Gamma-soluble NSF attachment protein</fullName>
    </recommendedName>
    <alternativeName>
        <fullName evidence="8">N-ethylmaleimide-sensitive factor attachment protein gamma</fullName>
    </alternativeName>
</protein>
<comment type="similarity">
    <text evidence="2">Belongs to the SNAP family.</text>
</comment>
<keyword evidence="3" id="KW-0813">Transport</keyword>
<organism evidence="10 11">
    <name type="scientific">Peronospora matthiolae</name>
    <dbReference type="NCBI Taxonomy" id="2874970"/>
    <lineage>
        <taxon>Eukaryota</taxon>
        <taxon>Sar</taxon>
        <taxon>Stramenopiles</taxon>
        <taxon>Oomycota</taxon>
        <taxon>Peronosporomycetes</taxon>
        <taxon>Peronosporales</taxon>
        <taxon>Peronosporaceae</taxon>
        <taxon>Peronospora</taxon>
    </lineage>
</organism>
<dbReference type="InterPro" id="IPR011990">
    <property type="entry name" value="TPR-like_helical_dom_sf"/>
</dbReference>
<evidence type="ECO:0000256" key="2">
    <source>
        <dbReference type="ARBA" id="ARBA00010050"/>
    </source>
</evidence>
<sequence length="426" mass="47177">MSSQKSRTGEARLAFEKAGGFYVVMGEFGKAADALVKGAQVCESQGSSVDDVLPLYTHACELLEAQDKSHFAVKTFSNLQSLLVKYEQHLVAIALPYRVMVLNEAMDQRHNVHRCRLSQVILHLAPKGVQADGALYSKCLQDDALLSSMVVSLQKTSCWPPKRATKTYCEQRYGSRDFLHWTTKLDALVVNNRSTGWEMLRLVVLSRKLGTSTGQLRRRVGNARKSDSSQASNSSQASDATRLHLLQELLVQNGICLHLLQELQHKHQCLHSRRSTVVRGADNSEHVCRQRLRSCCAVRSPWHCCCYKTGQDLFTIGFGFQVCATRVARASWPVLIIGLSPIMASSSSPAAARASACMDYGYDDLKYGMPDSDLLEFSMDEPTGVDVGERSDSLRTPTAPASKTRVPVQELRPTLKAPAHDEFDLT</sequence>
<accession>A0AAV1TQP0</accession>
<dbReference type="AlphaFoldDB" id="A0AAV1TQP0"/>
<proteinExistence type="inferred from homology"/>
<dbReference type="GO" id="GO:0006886">
    <property type="term" value="P:intracellular protein transport"/>
    <property type="evidence" value="ECO:0007669"/>
    <property type="project" value="InterPro"/>
</dbReference>
<gene>
    <name evidence="10" type="ORF">PM001_LOCUS8474</name>
</gene>
<evidence type="ECO:0000256" key="9">
    <source>
        <dbReference type="SAM" id="MobiDB-lite"/>
    </source>
</evidence>
<dbReference type="GO" id="GO:0019905">
    <property type="term" value="F:syntaxin binding"/>
    <property type="evidence" value="ECO:0007669"/>
    <property type="project" value="TreeGrafter"/>
</dbReference>
<evidence type="ECO:0000256" key="4">
    <source>
        <dbReference type="ARBA" id="ARBA00022892"/>
    </source>
</evidence>
<evidence type="ECO:0000256" key="5">
    <source>
        <dbReference type="ARBA" id="ARBA00022927"/>
    </source>
</evidence>
<evidence type="ECO:0000313" key="10">
    <source>
        <dbReference type="EMBL" id="CAK7923324.1"/>
    </source>
</evidence>
<comment type="caution">
    <text evidence="10">The sequence shown here is derived from an EMBL/GenBank/DDBJ whole genome shotgun (WGS) entry which is preliminary data.</text>
</comment>
<feature type="region of interest" description="Disordered" evidence="9">
    <location>
        <begin position="216"/>
        <end position="236"/>
    </location>
</feature>
<dbReference type="GO" id="GO:0005483">
    <property type="term" value="F:soluble NSF attachment protein activity"/>
    <property type="evidence" value="ECO:0007669"/>
    <property type="project" value="TreeGrafter"/>
</dbReference>
<feature type="region of interest" description="Disordered" evidence="9">
    <location>
        <begin position="385"/>
        <end position="426"/>
    </location>
</feature>
<dbReference type="GO" id="GO:0031201">
    <property type="term" value="C:SNARE complex"/>
    <property type="evidence" value="ECO:0007669"/>
    <property type="project" value="TreeGrafter"/>
</dbReference>
<evidence type="ECO:0000256" key="7">
    <source>
        <dbReference type="ARBA" id="ARBA00040047"/>
    </source>
</evidence>
<evidence type="ECO:0000256" key="3">
    <source>
        <dbReference type="ARBA" id="ARBA00022448"/>
    </source>
</evidence>
<name>A0AAV1TQP0_9STRA</name>
<evidence type="ECO:0000256" key="1">
    <source>
        <dbReference type="ARBA" id="ARBA00004170"/>
    </source>
</evidence>
<reference evidence="10" key="1">
    <citation type="submission" date="2024-01" db="EMBL/GenBank/DDBJ databases">
        <authorList>
            <person name="Webb A."/>
        </authorList>
    </citation>
    <scope>NUCLEOTIDE SEQUENCE</scope>
    <source>
        <strain evidence="10">Pm1</strain>
    </source>
</reference>
<dbReference type="Proteomes" id="UP001162060">
    <property type="component" value="Unassembled WGS sequence"/>
</dbReference>
<evidence type="ECO:0000313" key="11">
    <source>
        <dbReference type="Proteomes" id="UP001162060"/>
    </source>
</evidence>